<feature type="transmembrane region" description="Helical" evidence="7">
    <location>
        <begin position="42"/>
        <end position="64"/>
    </location>
</feature>
<dbReference type="Gene3D" id="1.20.1250.20">
    <property type="entry name" value="MFS general substrate transporter like domains"/>
    <property type="match status" value="2"/>
</dbReference>
<dbReference type="GO" id="GO:0005886">
    <property type="term" value="C:plasma membrane"/>
    <property type="evidence" value="ECO:0007669"/>
    <property type="project" value="UniProtKB-SubCell"/>
</dbReference>
<dbReference type="AlphaFoldDB" id="A0A2U9IC66"/>
<feature type="transmembrane region" description="Helical" evidence="7">
    <location>
        <begin position="76"/>
        <end position="95"/>
    </location>
</feature>
<keyword evidence="6 7" id="KW-0472">Membrane</keyword>
<keyword evidence="10" id="KW-1185">Reference proteome</keyword>
<dbReference type="Proteomes" id="UP000248044">
    <property type="component" value="Chromosome"/>
</dbReference>
<evidence type="ECO:0000256" key="4">
    <source>
        <dbReference type="ARBA" id="ARBA00022692"/>
    </source>
</evidence>
<evidence type="ECO:0000256" key="7">
    <source>
        <dbReference type="SAM" id="Phobius"/>
    </source>
</evidence>
<dbReference type="InterPro" id="IPR005828">
    <property type="entry name" value="MFS_sugar_transport-like"/>
</dbReference>
<evidence type="ECO:0000259" key="8">
    <source>
        <dbReference type="PROSITE" id="PS50850"/>
    </source>
</evidence>
<dbReference type="Pfam" id="PF00083">
    <property type="entry name" value="Sugar_tr"/>
    <property type="match status" value="2"/>
</dbReference>
<evidence type="ECO:0000256" key="3">
    <source>
        <dbReference type="ARBA" id="ARBA00022475"/>
    </source>
</evidence>
<dbReference type="KEGG" id="abri:DFR85_02135"/>
<accession>A0A2U9IC66</accession>
<reference evidence="9 10" key="1">
    <citation type="submission" date="2018-05" db="EMBL/GenBank/DDBJ databases">
        <title>Complete Genome Sequences of Extremely Thermoacidophilic, Metal-Mobilizing Type-Strain Members of the Archaeal Family Sulfolobaceae: Acidianus brierleyi DSM-1651T, Acidianus sulfidivorans DSM-18786T, Metallosphaera hakonensis DSM-7519T, and Metallosphaera prunae DSM-10039T.</title>
        <authorList>
            <person name="Counts J.A."/>
            <person name="Kelly R.M."/>
        </authorList>
    </citation>
    <scope>NUCLEOTIDE SEQUENCE [LARGE SCALE GENOMIC DNA]</scope>
    <source>
        <strain evidence="9 10">DSM 1651</strain>
    </source>
</reference>
<evidence type="ECO:0000313" key="9">
    <source>
        <dbReference type="EMBL" id="AWR93584.1"/>
    </source>
</evidence>
<feature type="transmembrane region" description="Helical" evidence="7">
    <location>
        <begin position="230"/>
        <end position="253"/>
    </location>
</feature>
<comment type="subcellular location">
    <subcellularLocation>
        <location evidence="1">Cell membrane</location>
        <topology evidence="1">Multi-pass membrane protein</topology>
    </subcellularLocation>
</comment>
<dbReference type="InterPro" id="IPR020846">
    <property type="entry name" value="MFS_dom"/>
</dbReference>
<protein>
    <submittedName>
        <fullName evidence="9">MFS transporter</fullName>
    </submittedName>
</protein>
<gene>
    <name evidence="9" type="ORF">DFR85_02135</name>
</gene>
<dbReference type="PROSITE" id="PS50850">
    <property type="entry name" value="MFS"/>
    <property type="match status" value="1"/>
</dbReference>
<dbReference type="GeneID" id="36830917"/>
<dbReference type="SUPFAM" id="SSF103473">
    <property type="entry name" value="MFS general substrate transporter"/>
    <property type="match status" value="1"/>
</dbReference>
<dbReference type="PROSITE" id="PS00216">
    <property type="entry name" value="SUGAR_TRANSPORT_1"/>
    <property type="match status" value="1"/>
</dbReference>
<organism evidence="9 10">
    <name type="scientific">Acidianus brierleyi</name>
    <dbReference type="NCBI Taxonomy" id="41673"/>
    <lineage>
        <taxon>Archaea</taxon>
        <taxon>Thermoproteota</taxon>
        <taxon>Thermoprotei</taxon>
        <taxon>Sulfolobales</taxon>
        <taxon>Sulfolobaceae</taxon>
        <taxon>Acidianus</taxon>
    </lineage>
</organism>
<dbReference type="PANTHER" id="PTHR43045:SF1">
    <property type="entry name" value="SHIKIMATE TRANSPORTER"/>
    <property type="match status" value="1"/>
</dbReference>
<feature type="transmembrane region" description="Helical" evidence="7">
    <location>
        <begin position="295"/>
        <end position="312"/>
    </location>
</feature>
<dbReference type="InterPro" id="IPR005829">
    <property type="entry name" value="Sugar_transporter_CS"/>
</dbReference>
<sequence length="413" mass="44874">MKKITIAGSMIGTIIEWYDIFIFSSGSVYIGEELFPSSNKAVAVLDVLLVFALGFLTRPIGAFLFGHYGDRNGRKYSLLITLLISGISSGLVGVLPTYAQLGLITIILLVILRLVLGLGLGGEWGGAILLVNETNERKRAFFSAFVQSTVGIGLLLGTGVFLILTSYLPSSEMFSFGWRIPFLLSFIMVAVGITIRLKIDETRLFTEVKNSGLIVRFPGKEMVVRYWKELLLGTLLAGSLGTIFYVGAVLLPVVFSGLGIISENISLIAVSLLAIADLTTVFISGKISDIIGRRLLLLLSNLGSLAIIIPAFEFRNPASFIFFVTLFGIFHGLGYSPLAASLSEMFPTIVRYSGSSSAYQFGNSFIAGPASYISDFLGSISYALYPLYSIAFILIAIYSTIRMKETKDLQLNE</sequence>
<keyword evidence="5 7" id="KW-1133">Transmembrane helix</keyword>
<feature type="transmembrane region" description="Helical" evidence="7">
    <location>
        <begin position="101"/>
        <end position="120"/>
    </location>
</feature>
<proteinExistence type="predicted"/>
<dbReference type="RefSeq" id="WP_110269468.1">
    <property type="nucleotide sequence ID" value="NZ_CP029289.2"/>
</dbReference>
<feature type="domain" description="Major facilitator superfamily (MFS) profile" evidence="8">
    <location>
        <begin position="5"/>
        <end position="407"/>
    </location>
</feature>
<keyword evidence="2" id="KW-0813">Transport</keyword>
<dbReference type="InterPro" id="IPR036259">
    <property type="entry name" value="MFS_trans_sf"/>
</dbReference>
<keyword evidence="3" id="KW-1003">Cell membrane</keyword>
<evidence type="ECO:0000256" key="1">
    <source>
        <dbReference type="ARBA" id="ARBA00004651"/>
    </source>
</evidence>
<evidence type="ECO:0000256" key="2">
    <source>
        <dbReference type="ARBA" id="ARBA00022448"/>
    </source>
</evidence>
<dbReference type="GO" id="GO:0022857">
    <property type="term" value="F:transmembrane transporter activity"/>
    <property type="evidence" value="ECO:0007669"/>
    <property type="project" value="InterPro"/>
</dbReference>
<evidence type="ECO:0000256" key="5">
    <source>
        <dbReference type="ARBA" id="ARBA00022989"/>
    </source>
</evidence>
<feature type="transmembrane region" description="Helical" evidence="7">
    <location>
        <begin position="141"/>
        <end position="164"/>
    </location>
</feature>
<dbReference type="EMBL" id="CP029289">
    <property type="protein sequence ID" value="AWR93584.1"/>
    <property type="molecule type" value="Genomic_DNA"/>
</dbReference>
<name>A0A2U9IC66_9CREN</name>
<dbReference type="PANTHER" id="PTHR43045">
    <property type="entry name" value="SHIKIMATE TRANSPORTER"/>
    <property type="match status" value="1"/>
</dbReference>
<keyword evidence="4 7" id="KW-0812">Transmembrane</keyword>
<evidence type="ECO:0000313" key="10">
    <source>
        <dbReference type="Proteomes" id="UP000248044"/>
    </source>
</evidence>
<feature type="transmembrane region" description="Helical" evidence="7">
    <location>
        <begin position="7"/>
        <end position="30"/>
    </location>
</feature>
<evidence type="ECO:0000256" key="6">
    <source>
        <dbReference type="ARBA" id="ARBA00023136"/>
    </source>
</evidence>
<feature type="transmembrane region" description="Helical" evidence="7">
    <location>
        <begin position="176"/>
        <end position="195"/>
    </location>
</feature>
<feature type="transmembrane region" description="Helical" evidence="7">
    <location>
        <begin position="318"/>
        <end position="336"/>
    </location>
</feature>
<feature type="transmembrane region" description="Helical" evidence="7">
    <location>
        <begin position="380"/>
        <end position="401"/>
    </location>
</feature>